<evidence type="ECO:0008006" key="4">
    <source>
        <dbReference type="Google" id="ProtNLM"/>
    </source>
</evidence>
<dbReference type="RefSeq" id="WP_183786493.1">
    <property type="nucleotide sequence ID" value="NZ_JACIBS010000003.1"/>
</dbReference>
<keyword evidence="3" id="KW-1185">Reference proteome</keyword>
<name>A0A839XPV8_9PSEU</name>
<feature type="region of interest" description="Disordered" evidence="1">
    <location>
        <begin position="1"/>
        <end position="21"/>
    </location>
</feature>
<evidence type="ECO:0000313" key="2">
    <source>
        <dbReference type="EMBL" id="MBB3665270.1"/>
    </source>
</evidence>
<accession>A0A839XPV8</accession>
<reference evidence="2 3" key="1">
    <citation type="submission" date="2020-08" db="EMBL/GenBank/DDBJ databases">
        <title>Sequencing the genomes of 1000 actinobacteria strains.</title>
        <authorList>
            <person name="Klenk H.-P."/>
        </authorList>
    </citation>
    <scope>NUCLEOTIDE SEQUENCE [LARGE SCALE GENOMIC DNA]</scope>
    <source>
        <strain evidence="2 3">DSM 45267</strain>
    </source>
</reference>
<organism evidence="2 3">
    <name type="scientific">Prauserella sediminis</name>
    <dbReference type="NCBI Taxonomy" id="577680"/>
    <lineage>
        <taxon>Bacteria</taxon>
        <taxon>Bacillati</taxon>
        <taxon>Actinomycetota</taxon>
        <taxon>Actinomycetes</taxon>
        <taxon>Pseudonocardiales</taxon>
        <taxon>Pseudonocardiaceae</taxon>
        <taxon>Prauserella</taxon>
        <taxon>Prauserella salsuginis group</taxon>
    </lineage>
</organism>
<dbReference type="AlphaFoldDB" id="A0A839XPV8"/>
<gene>
    <name evidence="2" type="ORF">FB384_004223</name>
</gene>
<evidence type="ECO:0000313" key="3">
    <source>
        <dbReference type="Proteomes" id="UP000564573"/>
    </source>
</evidence>
<comment type="caution">
    <text evidence="2">The sequence shown here is derived from an EMBL/GenBank/DDBJ whole genome shotgun (WGS) entry which is preliminary data.</text>
</comment>
<proteinExistence type="predicted"/>
<dbReference type="Proteomes" id="UP000564573">
    <property type="component" value="Unassembled WGS sequence"/>
</dbReference>
<protein>
    <recommendedName>
        <fullName evidence="4">Histidine kinase-like protein</fullName>
    </recommendedName>
</protein>
<dbReference type="EMBL" id="JACIBS010000003">
    <property type="protein sequence ID" value="MBB3665270.1"/>
    <property type="molecule type" value="Genomic_DNA"/>
</dbReference>
<sequence length="150" mass="16246">MSRDDDPAANSDGESHDRVVDSYSTTVTGGARELAVTRQFVRACLTDLPKDVVPDAVLVTDALITEVLRSHDSAQVVLRIRSIARGHYLQIETTPLDTRTPTAGESDNIRALVRTIIEQLAIDWGVEGTGGTVTTWADLDIPAQPAIQRP</sequence>
<evidence type="ECO:0000256" key="1">
    <source>
        <dbReference type="SAM" id="MobiDB-lite"/>
    </source>
</evidence>